<dbReference type="PANTHER" id="PTHR21257">
    <property type="entry name" value="DELTA(14)-STEROL REDUCTASE"/>
    <property type="match status" value="1"/>
</dbReference>
<evidence type="ECO:0000313" key="22">
    <source>
        <dbReference type="EMBL" id="RLN54187.1"/>
    </source>
</evidence>
<comment type="caution">
    <text evidence="22">The sequence shown here is derived from an EMBL/GenBank/DDBJ whole genome shotgun (WGS) entry which is preliminary data.</text>
</comment>
<evidence type="ECO:0000256" key="15">
    <source>
        <dbReference type="ARBA" id="ARBA00023166"/>
    </source>
</evidence>
<keyword evidence="8" id="KW-0521">NADP</keyword>
<evidence type="ECO:0000256" key="12">
    <source>
        <dbReference type="ARBA" id="ARBA00023011"/>
    </source>
</evidence>
<evidence type="ECO:0000256" key="8">
    <source>
        <dbReference type="ARBA" id="ARBA00022857"/>
    </source>
</evidence>
<gene>
    <name evidence="21" type="ORF">BBJ29_008362</name>
    <name evidence="22" type="ORF">BBP00_00009029</name>
</gene>
<organism evidence="22 23">
    <name type="scientific">Phytophthora kernoviae</name>
    <dbReference type="NCBI Taxonomy" id="325452"/>
    <lineage>
        <taxon>Eukaryota</taxon>
        <taxon>Sar</taxon>
        <taxon>Stramenopiles</taxon>
        <taxon>Oomycota</taxon>
        <taxon>Peronosporomycetes</taxon>
        <taxon>Peronosporales</taxon>
        <taxon>Peronosporaceae</taxon>
        <taxon>Phytophthora</taxon>
    </lineage>
</organism>
<reference evidence="23 24" key="1">
    <citation type="submission" date="2018-07" db="EMBL/GenBank/DDBJ databases">
        <title>Genome sequencing of oomycete isolates from Chile give support for New Zealand origin for Phytophthora kernoviae and make available the first Nothophytophthora sp. genome.</title>
        <authorList>
            <person name="Studholme D.J."/>
            <person name="Sanfuentes E."/>
            <person name="Panda P."/>
            <person name="Hill R."/>
            <person name="Sambles C."/>
            <person name="Grant M."/>
            <person name="Williams N.M."/>
            <person name="Mcdougal R.L."/>
        </authorList>
    </citation>
    <scope>NUCLEOTIDE SEQUENCE [LARGE SCALE GENOMIC DNA]</scope>
    <source>
        <strain evidence="22">Chile6</strain>
        <strain evidence="21">Chile7</strain>
    </source>
</reference>
<keyword evidence="13" id="KW-0443">Lipid metabolism</keyword>
<protein>
    <recommendedName>
        <fullName evidence="18">7-dehydrocholesterol reductase</fullName>
        <ecNumber evidence="17">1.3.1.21</ecNumber>
    </recommendedName>
    <alternativeName>
        <fullName evidence="19">Sterol Delta(7)-reductase</fullName>
    </alternativeName>
</protein>
<evidence type="ECO:0000256" key="2">
    <source>
        <dbReference type="ARBA" id="ARBA00005402"/>
    </source>
</evidence>
<keyword evidence="6" id="KW-0152">Cholesterol biosynthesis</keyword>
<dbReference type="InterPro" id="IPR001171">
    <property type="entry name" value="ERG24_DHCR-like"/>
</dbReference>
<dbReference type="Proteomes" id="UP000277300">
    <property type="component" value="Unassembled WGS sequence"/>
</dbReference>
<sequence>MWSNKHGDSLGLFPGRKTLGPLFLMTVTPVTATIITHVFVAHGGSVGSFLTAGKSLYDIWPTPWDPTAWKLIGSFMATQLVLMRVVPGKTSYGPVTPGGNVPEYKSNGFQCFALSLALFLAGAFVFQLYPGGIVYDYMPELISALNVFSFIFCFFLYVKGAFLWQSSSDGGTSGNPVFDFYWGTELYPRVLGWDVKLFTNCRCGLMFWAVGVLSYACKQHELYGYVSDSMVVSVALQLVYVAKFFWWEAGYMCSIDIMHDRAGYYLCWGCLVWSSNAMDWSAVYDNSGEEQGNWEDYGETRSSRNAHRLLHRKTSLSFVKQDDSASPQYSPLVAYAFTVNYILGVGSLGIPYAFYRSGLVMGNVIIVLVTLLSYITVMWVCESVARAREAFVINYLLADETMALKSSASGSGSGRRTPSTTRSSLALEYNDFPEVTQLCDRFLGPIGSKMYQLSLLGLMYGGLLGYSQVFVNTFLTQVNHIGTWEITSVHAAIVFACIVVPLSCSDLTEQIYVQLTMSVVRFVALLIMICSAVYAVYADPYDSGVVFQSSSTETAPYITFGARVIGTTWCEESGESI</sequence>
<dbReference type="EC" id="1.3.1.21" evidence="17"/>
<comment type="similarity">
    <text evidence="2">Belongs to the ERG4/ERG24 family.</text>
</comment>
<evidence type="ECO:0000256" key="14">
    <source>
        <dbReference type="ARBA" id="ARBA00023136"/>
    </source>
</evidence>
<dbReference type="AlphaFoldDB" id="A0A3F2RDT5"/>
<dbReference type="EMBL" id="MBDO02000539">
    <property type="protein sequence ID" value="RLN54187.1"/>
    <property type="molecule type" value="Genomic_DNA"/>
</dbReference>
<feature type="transmembrane region" description="Helical" evidence="20">
    <location>
        <begin position="21"/>
        <end position="40"/>
    </location>
</feature>
<dbReference type="GO" id="GO:0016132">
    <property type="term" value="P:brassinosteroid biosynthetic process"/>
    <property type="evidence" value="ECO:0007669"/>
    <property type="project" value="TreeGrafter"/>
</dbReference>
<keyword evidence="7" id="KW-0256">Endoplasmic reticulum</keyword>
<proteinExistence type="inferred from homology"/>
<evidence type="ECO:0000256" key="16">
    <source>
        <dbReference type="ARBA" id="ARBA00023221"/>
    </source>
</evidence>
<keyword evidence="5 20" id="KW-0812">Transmembrane</keyword>
<dbReference type="InterPro" id="IPR018083">
    <property type="entry name" value="Sterol_reductase_CS"/>
</dbReference>
<evidence type="ECO:0000256" key="5">
    <source>
        <dbReference type="ARBA" id="ARBA00022692"/>
    </source>
</evidence>
<evidence type="ECO:0000313" key="21">
    <source>
        <dbReference type="EMBL" id="RLN53582.1"/>
    </source>
</evidence>
<evidence type="ECO:0000256" key="13">
    <source>
        <dbReference type="ARBA" id="ARBA00023098"/>
    </source>
</evidence>
<evidence type="ECO:0000256" key="7">
    <source>
        <dbReference type="ARBA" id="ARBA00022824"/>
    </source>
</evidence>
<evidence type="ECO:0000256" key="4">
    <source>
        <dbReference type="ARBA" id="ARBA00022548"/>
    </source>
</evidence>
<evidence type="ECO:0000256" key="11">
    <source>
        <dbReference type="ARBA" id="ARBA00023002"/>
    </source>
</evidence>
<dbReference type="Pfam" id="PF01222">
    <property type="entry name" value="ERG4_ERG24"/>
    <property type="match status" value="1"/>
</dbReference>
<evidence type="ECO:0000256" key="1">
    <source>
        <dbReference type="ARBA" id="ARBA00004477"/>
    </source>
</evidence>
<name>A0A3F2RDT5_9STRA</name>
<dbReference type="EMBL" id="MBAD02001560">
    <property type="protein sequence ID" value="RLN53582.1"/>
    <property type="molecule type" value="Genomic_DNA"/>
</dbReference>
<keyword evidence="16" id="KW-0753">Steroid metabolism</keyword>
<evidence type="ECO:0000256" key="10">
    <source>
        <dbReference type="ARBA" id="ARBA00022989"/>
    </source>
</evidence>
<evidence type="ECO:0000256" key="3">
    <source>
        <dbReference type="ARBA" id="ARBA00022516"/>
    </source>
</evidence>
<dbReference type="GO" id="GO:0005789">
    <property type="term" value="C:endoplasmic reticulum membrane"/>
    <property type="evidence" value="ECO:0007669"/>
    <property type="project" value="UniProtKB-SubCell"/>
</dbReference>
<keyword evidence="3" id="KW-0444">Lipid biosynthesis</keyword>
<feature type="transmembrane region" description="Helical" evidence="20">
    <location>
        <begin position="360"/>
        <end position="381"/>
    </location>
</feature>
<evidence type="ECO:0000256" key="9">
    <source>
        <dbReference type="ARBA" id="ARBA00022955"/>
    </source>
</evidence>
<keyword evidence="9" id="KW-0752">Steroid biosynthesis</keyword>
<evidence type="ECO:0000313" key="24">
    <source>
        <dbReference type="Proteomes" id="UP000284657"/>
    </source>
</evidence>
<keyword evidence="4" id="KW-0153">Cholesterol metabolism</keyword>
<dbReference type="GO" id="GO:0006695">
    <property type="term" value="P:cholesterol biosynthetic process"/>
    <property type="evidence" value="ECO:0007669"/>
    <property type="project" value="UniProtKB-KW"/>
</dbReference>
<feature type="transmembrane region" description="Helical" evidence="20">
    <location>
        <begin position="489"/>
        <end position="507"/>
    </location>
</feature>
<feature type="transmembrane region" description="Helical" evidence="20">
    <location>
        <begin position="222"/>
        <end position="242"/>
    </location>
</feature>
<keyword evidence="15" id="KW-1207">Sterol metabolism</keyword>
<dbReference type="Proteomes" id="UP000284657">
    <property type="component" value="Unassembled WGS sequence"/>
</dbReference>
<accession>A0A3F2RDT5</accession>
<feature type="transmembrane region" description="Helical" evidence="20">
    <location>
        <begin position="332"/>
        <end position="354"/>
    </location>
</feature>
<feature type="transmembrane region" description="Helical" evidence="20">
    <location>
        <begin position="107"/>
        <end position="129"/>
    </location>
</feature>
<keyword evidence="12" id="KW-0756">Sterol biosynthesis</keyword>
<feature type="transmembrane region" description="Helical" evidence="20">
    <location>
        <begin position="450"/>
        <end position="469"/>
    </location>
</feature>
<evidence type="ECO:0000256" key="17">
    <source>
        <dbReference type="ARBA" id="ARBA00038851"/>
    </source>
</evidence>
<evidence type="ECO:0000256" key="6">
    <source>
        <dbReference type="ARBA" id="ARBA00022778"/>
    </source>
</evidence>
<dbReference type="GO" id="GO:0047598">
    <property type="term" value="F:7-dehydrocholesterol reductase activity"/>
    <property type="evidence" value="ECO:0007669"/>
    <property type="project" value="UniProtKB-EC"/>
</dbReference>
<dbReference type="PROSITE" id="PS01017">
    <property type="entry name" value="STEROL_REDUCT_1"/>
    <property type="match status" value="1"/>
</dbReference>
<evidence type="ECO:0000313" key="23">
    <source>
        <dbReference type="Proteomes" id="UP000277300"/>
    </source>
</evidence>
<keyword evidence="10 20" id="KW-1133">Transmembrane helix</keyword>
<dbReference type="OrthoDB" id="5326588at2759"/>
<comment type="subcellular location">
    <subcellularLocation>
        <location evidence="1">Endoplasmic reticulum membrane</location>
        <topology evidence="1">Multi-pass membrane protein</topology>
    </subcellularLocation>
</comment>
<evidence type="ECO:0000256" key="19">
    <source>
        <dbReference type="ARBA" id="ARBA00042688"/>
    </source>
</evidence>
<dbReference type="PANTHER" id="PTHR21257:SF38">
    <property type="entry name" value="7-DEHYDROCHOLESTEROL REDUCTASE"/>
    <property type="match status" value="1"/>
</dbReference>
<feature type="transmembrane region" description="Helical" evidence="20">
    <location>
        <begin position="141"/>
        <end position="158"/>
    </location>
</feature>
<keyword evidence="14 20" id="KW-0472">Membrane</keyword>
<evidence type="ECO:0000256" key="18">
    <source>
        <dbReference type="ARBA" id="ARBA00039984"/>
    </source>
</evidence>
<keyword evidence="11" id="KW-0560">Oxidoreductase</keyword>
<evidence type="ECO:0000256" key="20">
    <source>
        <dbReference type="SAM" id="Phobius"/>
    </source>
</evidence>
<feature type="transmembrane region" description="Helical" evidence="20">
    <location>
        <begin position="519"/>
        <end position="537"/>
    </location>
</feature>